<feature type="compositionally biased region" description="Low complexity" evidence="1">
    <location>
        <begin position="15"/>
        <end position="32"/>
    </location>
</feature>
<evidence type="ECO:0000256" key="1">
    <source>
        <dbReference type="SAM" id="MobiDB-lite"/>
    </source>
</evidence>
<dbReference type="EMBL" id="CACTIH010000065">
    <property type="protein sequence ID" value="CAA2946948.1"/>
    <property type="molecule type" value="Genomic_DNA"/>
</dbReference>
<protein>
    <submittedName>
        <fullName evidence="2">Sterol 3-beta-glucosyltransferase UGT80A2-like</fullName>
    </submittedName>
</protein>
<dbReference type="Gramene" id="OE9A106121T2">
    <property type="protein sequence ID" value="OE9A106121C2"/>
    <property type="gene ID" value="OE9A106121"/>
</dbReference>
<proteinExistence type="predicted"/>
<feature type="region of interest" description="Disordered" evidence="1">
    <location>
        <begin position="1"/>
        <end position="71"/>
    </location>
</feature>
<evidence type="ECO:0000313" key="2">
    <source>
        <dbReference type="EMBL" id="CAA2946948.1"/>
    </source>
</evidence>
<dbReference type="AlphaFoldDB" id="A0A8S0PH89"/>
<reference evidence="2 3" key="1">
    <citation type="submission" date="2019-12" db="EMBL/GenBank/DDBJ databases">
        <authorList>
            <person name="Alioto T."/>
            <person name="Alioto T."/>
            <person name="Gomez Garrido J."/>
        </authorList>
    </citation>
    <scope>NUCLEOTIDE SEQUENCE [LARGE SCALE GENOMIC DNA]</scope>
</reference>
<sequence length="139" mass="14407">MDKRQSAPMKTDEASSSSDSQELKSSNVVDSDGVGGGGDAAPISSLGSKISGSGGGNFSRVNTTPPKILSSDILEPVPSEFNLERSITEGQRHNVILAEDAAQIFDEKITDHQKVSGVAAVDASGVAIGCDSRCDWVNL</sequence>
<feature type="compositionally biased region" description="Basic and acidic residues" evidence="1">
    <location>
        <begin position="1"/>
        <end position="13"/>
    </location>
</feature>
<evidence type="ECO:0000313" key="3">
    <source>
        <dbReference type="Proteomes" id="UP000594638"/>
    </source>
</evidence>
<keyword evidence="3" id="KW-1185">Reference proteome</keyword>
<name>A0A8S0PH89_OLEEU</name>
<comment type="caution">
    <text evidence="2">The sequence shown here is derived from an EMBL/GenBank/DDBJ whole genome shotgun (WGS) entry which is preliminary data.</text>
</comment>
<accession>A0A8S0PH89</accession>
<dbReference type="Proteomes" id="UP000594638">
    <property type="component" value="Unassembled WGS sequence"/>
</dbReference>
<organism evidence="2 3">
    <name type="scientific">Olea europaea subsp. europaea</name>
    <dbReference type="NCBI Taxonomy" id="158383"/>
    <lineage>
        <taxon>Eukaryota</taxon>
        <taxon>Viridiplantae</taxon>
        <taxon>Streptophyta</taxon>
        <taxon>Embryophyta</taxon>
        <taxon>Tracheophyta</taxon>
        <taxon>Spermatophyta</taxon>
        <taxon>Magnoliopsida</taxon>
        <taxon>eudicotyledons</taxon>
        <taxon>Gunneridae</taxon>
        <taxon>Pentapetalae</taxon>
        <taxon>asterids</taxon>
        <taxon>lamiids</taxon>
        <taxon>Lamiales</taxon>
        <taxon>Oleaceae</taxon>
        <taxon>Oleeae</taxon>
        <taxon>Olea</taxon>
    </lineage>
</organism>
<gene>
    <name evidence="2" type="ORF">OLEA9_A106121</name>
</gene>